<comment type="caution">
    <text evidence="1">The sequence shown here is derived from an EMBL/GenBank/DDBJ whole genome shotgun (WGS) entry which is preliminary data.</text>
</comment>
<organism evidence="1 2">
    <name type="scientific">candidate division WWE3 bacterium</name>
    <dbReference type="NCBI Taxonomy" id="2053526"/>
    <lineage>
        <taxon>Bacteria</taxon>
        <taxon>Katanobacteria</taxon>
    </lineage>
</organism>
<accession>A0A955RPR4</accession>
<reference evidence="1" key="2">
    <citation type="journal article" date="2021" name="Microbiome">
        <title>Successional dynamics and alternative stable states in a saline activated sludge microbial community over 9 years.</title>
        <authorList>
            <person name="Wang Y."/>
            <person name="Ye J."/>
            <person name="Ju F."/>
            <person name="Liu L."/>
            <person name="Boyd J.A."/>
            <person name="Deng Y."/>
            <person name="Parks D.H."/>
            <person name="Jiang X."/>
            <person name="Yin X."/>
            <person name="Woodcroft B.J."/>
            <person name="Tyson G.W."/>
            <person name="Hugenholtz P."/>
            <person name="Polz M.F."/>
            <person name="Zhang T."/>
        </authorList>
    </citation>
    <scope>NUCLEOTIDE SEQUENCE</scope>
    <source>
        <strain evidence="1">HKST-UBA01</strain>
    </source>
</reference>
<gene>
    <name evidence="1" type="ORF">KC571_00010</name>
</gene>
<dbReference type="AlphaFoldDB" id="A0A955RPR4"/>
<proteinExistence type="predicted"/>
<evidence type="ECO:0000313" key="1">
    <source>
        <dbReference type="EMBL" id="MCA9389770.1"/>
    </source>
</evidence>
<protein>
    <submittedName>
        <fullName evidence="1">Uncharacterized protein</fullName>
    </submittedName>
</protein>
<dbReference type="Proteomes" id="UP000701698">
    <property type="component" value="Unassembled WGS sequence"/>
</dbReference>
<dbReference type="EMBL" id="JAGQKX010000001">
    <property type="protein sequence ID" value="MCA9389770.1"/>
    <property type="molecule type" value="Genomic_DNA"/>
</dbReference>
<name>A0A955RPR4_UNCKA</name>
<reference evidence="1" key="1">
    <citation type="submission" date="2020-04" db="EMBL/GenBank/DDBJ databases">
        <authorList>
            <person name="Zhang T."/>
        </authorList>
    </citation>
    <scope>NUCLEOTIDE SEQUENCE</scope>
    <source>
        <strain evidence="1">HKST-UBA01</strain>
    </source>
</reference>
<evidence type="ECO:0000313" key="2">
    <source>
        <dbReference type="Proteomes" id="UP000701698"/>
    </source>
</evidence>
<sequence length="231" mass="27050">MKKHKFYIERPITVGRLGKIIQLVGNKKRKRAIFFAARDSLYERAIIIIDTRYRHLGCRIIVFSWDKGVRIAYIPIGRTNVEFAAAWKEYLSKLPQTDDAYVYLNRYVKLSESEEISIEEFQKNSGYTSIELWATLIKTAHRAKWSTHKILGAVMGLRTRDVLHVSVNHHQEIFELWLETQIQKIKDSDDPVEMTRQLGLLQIGLTEEPNLEEIIDTVRRVGKNIYDKPHK</sequence>